<sequence>RVPSNDGGTDSSSFSENDDDSGETSIEENAHPEGNLENLNHSDEKEFIENNDEEIDPSDHIDYDKVVEIVKRSSMQSKLPTNLNDYVIDSLVKFGLNKIVNYGNLSKENLCFTTSLNKSLNPVDIKMP</sequence>
<dbReference type="EMBL" id="BKCJ011180859">
    <property type="protein sequence ID" value="GFC99806.1"/>
    <property type="molecule type" value="Genomic_DNA"/>
</dbReference>
<feature type="non-terminal residue" evidence="2">
    <location>
        <position position="1"/>
    </location>
</feature>
<evidence type="ECO:0000256" key="1">
    <source>
        <dbReference type="SAM" id="MobiDB-lite"/>
    </source>
</evidence>
<proteinExistence type="predicted"/>
<reference evidence="2" key="1">
    <citation type="journal article" date="2019" name="Sci. Rep.">
        <title>Draft genome of Tanacetum cinerariifolium, the natural source of mosquito coil.</title>
        <authorList>
            <person name="Yamashiro T."/>
            <person name="Shiraishi A."/>
            <person name="Satake H."/>
            <person name="Nakayama K."/>
        </authorList>
    </citation>
    <scope>NUCLEOTIDE SEQUENCE</scope>
</reference>
<accession>A0A699SPR4</accession>
<protein>
    <submittedName>
        <fullName evidence="2">Ribonuclease H-like domain-containing protein</fullName>
    </submittedName>
</protein>
<dbReference type="AlphaFoldDB" id="A0A699SPR4"/>
<comment type="caution">
    <text evidence="2">The sequence shown here is derived from an EMBL/GenBank/DDBJ whole genome shotgun (WGS) entry which is preliminary data.</text>
</comment>
<name>A0A699SPR4_TANCI</name>
<gene>
    <name evidence="2" type="ORF">Tci_871776</name>
</gene>
<evidence type="ECO:0000313" key="2">
    <source>
        <dbReference type="EMBL" id="GFC99806.1"/>
    </source>
</evidence>
<feature type="region of interest" description="Disordered" evidence="1">
    <location>
        <begin position="1"/>
        <end position="59"/>
    </location>
</feature>
<feature type="compositionally biased region" description="Acidic residues" evidence="1">
    <location>
        <begin position="16"/>
        <end position="26"/>
    </location>
</feature>
<organism evidence="2">
    <name type="scientific">Tanacetum cinerariifolium</name>
    <name type="common">Dalmatian daisy</name>
    <name type="synonym">Chrysanthemum cinerariifolium</name>
    <dbReference type="NCBI Taxonomy" id="118510"/>
    <lineage>
        <taxon>Eukaryota</taxon>
        <taxon>Viridiplantae</taxon>
        <taxon>Streptophyta</taxon>
        <taxon>Embryophyta</taxon>
        <taxon>Tracheophyta</taxon>
        <taxon>Spermatophyta</taxon>
        <taxon>Magnoliopsida</taxon>
        <taxon>eudicotyledons</taxon>
        <taxon>Gunneridae</taxon>
        <taxon>Pentapetalae</taxon>
        <taxon>asterids</taxon>
        <taxon>campanulids</taxon>
        <taxon>Asterales</taxon>
        <taxon>Asteraceae</taxon>
        <taxon>Asteroideae</taxon>
        <taxon>Anthemideae</taxon>
        <taxon>Anthemidinae</taxon>
        <taxon>Tanacetum</taxon>
    </lineage>
</organism>